<reference evidence="3 4" key="2">
    <citation type="submission" date="2019-02" db="EMBL/GenBank/DDBJ databases">
        <title>'Lichenibacterium ramalinii' gen. nov. sp. nov., 'Lichenibacterium minor' gen. nov. sp. nov.</title>
        <authorList>
            <person name="Pankratov T."/>
        </authorList>
    </citation>
    <scope>NUCLEOTIDE SEQUENCE [LARGE SCALE GENOMIC DNA]</scope>
    <source>
        <strain evidence="3 4">RmlP001</strain>
    </source>
</reference>
<dbReference type="FunFam" id="3.40.50.720:FF:000084">
    <property type="entry name" value="Short-chain dehydrogenase reductase"/>
    <property type="match status" value="1"/>
</dbReference>
<dbReference type="OrthoDB" id="7255009at2"/>
<evidence type="ECO:0000256" key="1">
    <source>
        <dbReference type="ARBA" id="ARBA00006484"/>
    </source>
</evidence>
<evidence type="ECO:0000256" key="2">
    <source>
        <dbReference type="ARBA" id="ARBA00023002"/>
    </source>
</evidence>
<dbReference type="GO" id="GO:0048038">
    <property type="term" value="F:quinone binding"/>
    <property type="evidence" value="ECO:0007669"/>
    <property type="project" value="TreeGrafter"/>
</dbReference>
<gene>
    <name evidence="3" type="ORF">D3272_25490</name>
</gene>
<name>A0A4Q2R7Y5_9HYPH</name>
<dbReference type="PANTHER" id="PTHR42760:SF133">
    <property type="entry name" value="3-OXOACYL-[ACYL-CARRIER-PROTEIN] REDUCTASE"/>
    <property type="match status" value="1"/>
</dbReference>
<dbReference type="PRINTS" id="PR00081">
    <property type="entry name" value="GDHRDH"/>
</dbReference>
<keyword evidence="4" id="KW-1185">Reference proteome</keyword>
<comment type="caution">
    <text evidence="3">The sequence shown here is derived from an EMBL/GenBank/DDBJ whole genome shotgun (WGS) entry which is preliminary data.</text>
</comment>
<protein>
    <submittedName>
        <fullName evidence="3">SDR family oxidoreductase</fullName>
    </submittedName>
</protein>
<sequence>MSDHLIPQVLAGKVAAVTGGVRGIGARCVARLAAAGARVAIVDRAPDEGMPSHDHLARCDVAEEAAVVAAFAGIAEALGPIDILVNGAGLTVRAPALDMRAADFTHVISVNLTGAFLCAREAARQMRGRGGAIVSIASVMGLSGGLFPNVAYQSSKGGLVNLTRALAVEWAPLGIRVNAVAPTYVETDLTRGLLADPVATGRIIDATPMRRLATLEEVADAVLFLVGPGAAMTTGHTLPVDGGFLAV</sequence>
<dbReference type="InterPro" id="IPR002347">
    <property type="entry name" value="SDR_fam"/>
</dbReference>
<dbReference type="InterPro" id="IPR036291">
    <property type="entry name" value="NAD(P)-bd_dom_sf"/>
</dbReference>
<accession>A0A4Q2R7Y5</accession>
<dbReference type="GO" id="GO:0006633">
    <property type="term" value="P:fatty acid biosynthetic process"/>
    <property type="evidence" value="ECO:0007669"/>
    <property type="project" value="TreeGrafter"/>
</dbReference>
<evidence type="ECO:0000313" key="3">
    <source>
        <dbReference type="EMBL" id="RYB01550.1"/>
    </source>
</evidence>
<dbReference type="RefSeq" id="WP_129222062.1">
    <property type="nucleotide sequence ID" value="NZ_QYBC01000035.1"/>
</dbReference>
<proteinExistence type="inferred from homology"/>
<dbReference type="AlphaFoldDB" id="A0A4Q2R7Y5"/>
<dbReference type="GO" id="GO:0016616">
    <property type="term" value="F:oxidoreductase activity, acting on the CH-OH group of donors, NAD or NADP as acceptor"/>
    <property type="evidence" value="ECO:0007669"/>
    <property type="project" value="TreeGrafter"/>
</dbReference>
<comment type="similarity">
    <text evidence="1">Belongs to the short-chain dehydrogenases/reductases (SDR) family.</text>
</comment>
<dbReference type="Gene3D" id="3.40.50.720">
    <property type="entry name" value="NAD(P)-binding Rossmann-like Domain"/>
    <property type="match status" value="1"/>
</dbReference>
<dbReference type="PANTHER" id="PTHR42760">
    <property type="entry name" value="SHORT-CHAIN DEHYDROGENASES/REDUCTASES FAMILY MEMBER"/>
    <property type="match status" value="1"/>
</dbReference>
<organism evidence="3 4">
    <name type="scientific">Lichenibacterium ramalinae</name>
    <dbReference type="NCBI Taxonomy" id="2316527"/>
    <lineage>
        <taxon>Bacteria</taxon>
        <taxon>Pseudomonadati</taxon>
        <taxon>Pseudomonadota</taxon>
        <taxon>Alphaproteobacteria</taxon>
        <taxon>Hyphomicrobiales</taxon>
        <taxon>Lichenihabitantaceae</taxon>
        <taxon>Lichenibacterium</taxon>
    </lineage>
</organism>
<evidence type="ECO:0000313" key="4">
    <source>
        <dbReference type="Proteomes" id="UP000289411"/>
    </source>
</evidence>
<dbReference type="Pfam" id="PF13561">
    <property type="entry name" value="adh_short_C2"/>
    <property type="match status" value="1"/>
</dbReference>
<reference evidence="3 4" key="1">
    <citation type="submission" date="2018-09" db="EMBL/GenBank/DDBJ databases">
        <authorList>
            <person name="Grouzdev D.S."/>
            <person name="Krutkina M.S."/>
        </authorList>
    </citation>
    <scope>NUCLEOTIDE SEQUENCE [LARGE SCALE GENOMIC DNA]</scope>
    <source>
        <strain evidence="3 4">RmlP001</strain>
    </source>
</reference>
<dbReference type="PRINTS" id="PR00080">
    <property type="entry name" value="SDRFAMILY"/>
</dbReference>
<dbReference type="EMBL" id="QYBC01000035">
    <property type="protein sequence ID" value="RYB01550.1"/>
    <property type="molecule type" value="Genomic_DNA"/>
</dbReference>
<dbReference type="Proteomes" id="UP000289411">
    <property type="component" value="Unassembled WGS sequence"/>
</dbReference>
<dbReference type="SUPFAM" id="SSF51735">
    <property type="entry name" value="NAD(P)-binding Rossmann-fold domains"/>
    <property type="match status" value="1"/>
</dbReference>
<keyword evidence="2" id="KW-0560">Oxidoreductase</keyword>